<dbReference type="STRING" id="443218.AS9A_1578"/>
<name>F6EIW6_HOYSD</name>
<dbReference type="InterPro" id="IPR003488">
    <property type="entry name" value="DprA"/>
</dbReference>
<dbReference type="HOGENOM" id="CLU_029601_2_1_11"/>
<dbReference type="NCBIfam" id="TIGR00732">
    <property type="entry name" value="dprA"/>
    <property type="match status" value="1"/>
</dbReference>
<dbReference type="Gene3D" id="3.40.50.450">
    <property type="match status" value="1"/>
</dbReference>
<dbReference type="GO" id="GO:0009294">
    <property type="term" value="P:DNA-mediated transformation"/>
    <property type="evidence" value="ECO:0007669"/>
    <property type="project" value="InterPro"/>
</dbReference>
<proteinExistence type="inferred from homology"/>
<dbReference type="SUPFAM" id="SSF102405">
    <property type="entry name" value="MCP/YpsA-like"/>
    <property type="match status" value="1"/>
</dbReference>
<dbReference type="KEGG" id="asd:AS9A_1578"/>
<dbReference type="InterPro" id="IPR057666">
    <property type="entry name" value="DrpA_SLOG"/>
</dbReference>
<evidence type="ECO:0000259" key="2">
    <source>
        <dbReference type="Pfam" id="PF02481"/>
    </source>
</evidence>
<comment type="similarity">
    <text evidence="1">Belongs to the DprA/Smf family.</text>
</comment>
<organism evidence="3 4">
    <name type="scientific">Hoyosella subflava (strain DSM 45089 / JCM 17490 / NBRC 109087 / DQS3-9A1)</name>
    <name type="common">Amycolicicoccus subflavus</name>
    <dbReference type="NCBI Taxonomy" id="443218"/>
    <lineage>
        <taxon>Bacteria</taxon>
        <taxon>Bacillati</taxon>
        <taxon>Actinomycetota</taxon>
        <taxon>Actinomycetes</taxon>
        <taxon>Mycobacteriales</taxon>
        <taxon>Hoyosellaceae</taxon>
        <taxon>Hoyosella</taxon>
    </lineage>
</organism>
<dbReference type="eggNOG" id="COG0758">
    <property type="taxonomic scope" value="Bacteria"/>
</dbReference>
<dbReference type="AlphaFoldDB" id="F6EIW6"/>
<protein>
    <submittedName>
        <fullName evidence="3">DNA protecting protein DprA</fullName>
    </submittedName>
</protein>
<sequence length="394" mass="41845">MMTTNLQDPRDPRLRAWAYLSRVVEGPCRQLLALINQVGPEDAARAVQSGGLPQVLDRPTRARRQDDHSARDLELLIDMGGELVTPDSREWPAWRMLTFDQQEVRQDLDAVAPIALWKRGAVSIDEVSSSAVAVVGTRAPSSYGEQCTIDMACELSAAGCTIVSGAAYGIDACAHRAALAGQKPTVAVLACGIDQVYPSGHDRLLGEIVRKGAVVTEYPPGTRPARFRFLARNRLVAALSDAVLVTEAGKRSGARNTARWGRLFGKPVYAMPGPVTSVSSVGCHQMIRTGEASLVTCGSEVLSDTGLRERAAQRVLVGSGIEPADGLDRVTDGLDRTQLRVFDSLPMRGGAGLAEIAVSSGVPAASVQAALAVLEISGLAQRGDAGWRRAKKAC</sequence>
<dbReference type="Pfam" id="PF02481">
    <property type="entry name" value="DNA_processg_A"/>
    <property type="match status" value="1"/>
</dbReference>
<dbReference type="PANTHER" id="PTHR43022:SF1">
    <property type="entry name" value="PROTEIN SMF"/>
    <property type="match status" value="1"/>
</dbReference>
<evidence type="ECO:0000313" key="3">
    <source>
        <dbReference type="EMBL" id="AEF40027.1"/>
    </source>
</evidence>
<feature type="domain" description="Smf/DprA SLOG" evidence="2">
    <location>
        <begin position="108"/>
        <end position="304"/>
    </location>
</feature>
<evidence type="ECO:0000256" key="1">
    <source>
        <dbReference type="ARBA" id="ARBA00006525"/>
    </source>
</evidence>
<dbReference type="PANTHER" id="PTHR43022">
    <property type="entry name" value="PROTEIN SMF"/>
    <property type="match status" value="1"/>
</dbReference>
<keyword evidence="4" id="KW-1185">Reference proteome</keyword>
<dbReference type="EMBL" id="CP002786">
    <property type="protein sequence ID" value="AEF40027.1"/>
    <property type="molecule type" value="Genomic_DNA"/>
</dbReference>
<accession>F6EIW6</accession>
<reference evidence="3 4" key="1">
    <citation type="journal article" date="2011" name="J. Bacteriol.">
        <title>Complete genome sequence of Amycolicicoccus subflavus DQS3-9A1T, an actinomycete isolated from crude oil-polluted soil.</title>
        <authorList>
            <person name="Cai M."/>
            <person name="Chen W.M."/>
            <person name="Nie Y."/>
            <person name="Chi C.Q."/>
            <person name="Wang Y.N."/>
            <person name="Tang Y.Q."/>
            <person name="Li G.Y."/>
            <person name="Wu X.L."/>
        </authorList>
    </citation>
    <scope>NUCLEOTIDE SEQUENCE [LARGE SCALE GENOMIC DNA]</scope>
    <source>
        <strain evidence="4">DSM 45089 / DQS3-9A1</strain>
    </source>
</reference>
<dbReference type="Proteomes" id="UP000009235">
    <property type="component" value="Chromosome"/>
</dbReference>
<gene>
    <name evidence="3" type="ordered locus">AS9A_1578</name>
</gene>
<evidence type="ECO:0000313" key="4">
    <source>
        <dbReference type="Proteomes" id="UP000009235"/>
    </source>
</evidence>